<dbReference type="PRINTS" id="PR00080">
    <property type="entry name" value="SDRFAMILY"/>
</dbReference>
<name>A0AAV1IWK9_9NEOP</name>
<evidence type="ECO:0000313" key="4">
    <source>
        <dbReference type="Proteomes" id="UP001497472"/>
    </source>
</evidence>
<reference evidence="3 4" key="1">
    <citation type="submission" date="2023-11" db="EMBL/GenBank/DDBJ databases">
        <authorList>
            <person name="Okamura Y."/>
        </authorList>
    </citation>
    <scope>NUCLEOTIDE SEQUENCE [LARGE SCALE GENOMIC DNA]</scope>
</reference>
<dbReference type="PANTHER" id="PTHR43115:SF4">
    <property type="entry name" value="DEHYDROGENASE_REDUCTASE SDR FAMILY MEMBER 11"/>
    <property type="match status" value="1"/>
</dbReference>
<evidence type="ECO:0000256" key="1">
    <source>
        <dbReference type="ARBA" id="ARBA00006484"/>
    </source>
</evidence>
<dbReference type="PANTHER" id="PTHR43115">
    <property type="entry name" value="DEHYDROGENASE/REDUCTASE SDR FAMILY MEMBER 11"/>
    <property type="match status" value="1"/>
</dbReference>
<keyword evidence="2" id="KW-0560">Oxidoreductase</keyword>
<dbReference type="Pfam" id="PF00106">
    <property type="entry name" value="adh_short"/>
    <property type="match status" value="1"/>
</dbReference>
<dbReference type="PRINTS" id="PR00081">
    <property type="entry name" value="GDHRDH"/>
</dbReference>
<accession>A0AAV1IWK9</accession>
<dbReference type="Gene3D" id="3.40.50.720">
    <property type="entry name" value="NAD(P)-binding Rossmann-like Domain"/>
    <property type="match status" value="1"/>
</dbReference>
<organism evidence="3 4">
    <name type="scientific">Leptosia nina</name>
    <dbReference type="NCBI Taxonomy" id="320188"/>
    <lineage>
        <taxon>Eukaryota</taxon>
        <taxon>Metazoa</taxon>
        <taxon>Ecdysozoa</taxon>
        <taxon>Arthropoda</taxon>
        <taxon>Hexapoda</taxon>
        <taxon>Insecta</taxon>
        <taxon>Pterygota</taxon>
        <taxon>Neoptera</taxon>
        <taxon>Endopterygota</taxon>
        <taxon>Lepidoptera</taxon>
        <taxon>Glossata</taxon>
        <taxon>Ditrysia</taxon>
        <taxon>Papilionoidea</taxon>
        <taxon>Pieridae</taxon>
        <taxon>Pierinae</taxon>
        <taxon>Leptosia</taxon>
    </lineage>
</organism>
<proteinExistence type="inferred from homology"/>
<dbReference type="SUPFAM" id="SSF51735">
    <property type="entry name" value="NAD(P)-binding Rossmann-fold domains"/>
    <property type="match status" value="1"/>
</dbReference>
<dbReference type="GO" id="GO:0016491">
    <property type="term" value="F:oxidoreductase activity"/>
    <property type="evidence" value="ECO:0007669"/>
    <property type="project" value="UniProtKB-KW"/>
</dbReference>
<sequence length="164" mass="18255">MKKHKFNGHIININSLAGHYVPSSPKFNVYSASKNAVTIFTRALLNELAHSNSYIKVTSLSPGLVRTNMVDAQDKDIQMLEPKDIADAVCYVLATPPNVNRNGYKIKTVIKTVFYYEAHYPLNWKTLDEAKPNMLVVNCTSARRISNFSVQKGDGAFASDESSL</sequence>
<dbReference type="InterPro" id="IPR036291">
    <property type="entry name" value="NAD(P)-bd_dom_sf"/>
</dbReference>
<dbReference type="Proteomes" id="UP001497472">
    <property type="component" value="Unassembled WGS sequence"/>
</dbReference>
<dbReference type="InterPro" id="IPR002347">
    <property type="entry name" value="SDR_fam"/>
</dbReference>
<comment type="caution">
    <text evidence="3">The sequence shown here is derived from an EMBL/GenBank/DDBJ whole genome shotgun (WGS) entry which is preliminary data.</text>
</comment>
<evidence type="ECO:0000313" key="3">
    <source>
        <dbReference type="EMBL" id="CAK1541523.1"/>
    </source>
</evidence>
<gene>
    <name evidence="3" type="ORF">LNINA_LOCUS1500</name>
</gene>
<keyword evidence="4" id="KW-1185">Reference proteome</keyword>
<dbReference type="AlphaFoldDB" id="A0AAV1IWK9"/>
<protein>
    <submittedName>
        <fullName evidence="3">Uncharacterized protein</fullName>
    </submittedName>
</protein>
<evidence type="ECO:0000256" key="2">
    <source>
        <dbReference type="ARBA" id="ARBA00023002"/>
    </source>
</evidence>
<dbReference type="EMBL" id="CAVLEF010000002">
    <property type="protein sequence ID" value="CAK1541523.1"/>
    <property type="molecule type" value="Genomic_DNA"/>
</dbReference>
<comment type="similarity">
    <text evidence="1">Belongs to the short-chain dehydrogenases/reductases (SDR) family.</text>
</comment>